<dbReference type="Proteomes" id="UP001497453">
    <property type="component" value="Chromosome 4"/>
</dbReference>
<organism evidence="12 13">
    <name type="scientific">Somion occarium</name>
    <dbReference type="NCBI Taxonomy" id="3059160"/>
    <lineage>
        <taxon>Eukaryota</taxon>
        <taxon>Fungi</taxon>
        <taxon>Dikarya</taxon>
        <taxon>Basidiomycota</taxon>
        <taxon>Agaricomycotina</taxon>
        <taxon>Agaricomycetes</taxon>
        <taxon>Polyporales</taxon>
        <taxon>Cerrenaceae</taxon>
        <taxon>Somion</taxon>
    </lineage>
</organism>
<proteinExistence type="inferred from homology"/>
<keyword evidence="5 9" id="KW-0010">Activator</keyword>
<evidence type="ECO:0000256" key="9">
    <source>
        <dbReference type="RuleBase" id="RU365082"/>
    </source>
</evidence>
<comment type="subcellular location">
    <subcellularLocation>
        <location evidence="1 9">Nucleus</location>
    </subcellularLocation>
</comment>
<evidence type="ECO:0000256" key="10">
    <source>
        <dbReference type="SAM" id="MobiDB-lite"/>
    </source>
</evidence>
<protein>
    <recommendedName>
        <fullName evidence="3 9">Mediator of RNA polymerase II transcription subunit 14</fullName>
    </recommendedName>
    <alternativeName>
        <fullName evidence="8 9">Mediator complex subunit 14</fullName>
    </alternativeName>
</protein>
<evidence type="ECO:0000256" key="5">
    <source>
        <dbReference type="ARBA" id="ARBA00023159"/>
    </source>
</evidence>
<feature type="domain" description="Mediator complex subunit MED14 N-terminal" evidence="11">
    <location>
        <begin position="50"/>
        <end position="257"/>
    </location>
</feature>
<keyword evidence="6 9" id="KW-0804">Transcription</keyword>
<dbReference type="Pfam" id="PF08638">
    <property type="entry name" value="Med14"/>
    <property type="match status" value="1"/>
</dbReference>
<evidence type="ECO:0000313" key="12">
    <source>
        <dbReference type="EMBL" id="CAL1707829.1"/>
    </source>
</evidence>
<accession>A0ABP1DMF4</accession>
<dbReference type="InterPro" id="IPR013947">
    <property type="entry name" value="Mediator_Med14"/>
</dbReference>
<comment type="subunit">
    <text evidence="9">Component of the Mediator complex.</text>
</comment>
<dbReference type="PANTHER" id="PTHR12809">
    <property type="entry name" value="MEDIATOR COMPLEX SUBUNIT"/>
    <property type="match status" value="1"/>
</dbReference>
<name>A0ABP1DMF4_9APHY</name>
<reference evidence="13" key="1">
    <citation type="submission" date="2024-04" db="EMBL/GenBank/DDBJ databases">
        <authorList>
            <person name="Shaw F."/>
            <person name="Minotto A."/>
        </authorList>
    </citation>
    <scope>NUCLEOTIDE SEQUENCE [LARGE SCALE GENOMIC DNA]</scope>
</reference>
<evidence type="ECO:0000256" key="4">
    <source>
        <dbReference type="ARBA" id="ARBA00023015"/>
    </source>
</evidence>
<feature type="region of interest" description="Disordered" evidence="10">
    <location>
        <begin position="1"/>
        <end position="20"/>
    </location>
</feature>
<feature type="region of interest" description="Disordered" evidence="10">
    <location>
        <begin position="714"/>
        <end position="733"/>
    </location>
</feature>
<evidence type="ECO:0000256" key="6">
    <source>
        <dbReference type="ARBA" id="ARBA00023163"/>
    </source>
</evidence>
<keyword evidence="4 9" id="KW-0805">Transcription regulation</keyword>
<sequence length="1151" mass="129442">MMDTYSQVAGPSNGNLTSKSGIAPEIVMNGVHEPTLEELERELPYVGDGQIHLGELVSRTVQTIYAELTELAETMPNMSDANRKRTLAEWVVKTKKQVVKLYAVVRWARDAGVVQKAMNVTAFLMDQNAQFEEAINRLKSAKDGLDPARCVLELCTNWNVILKPSNRMRNHDLLTSLDVLTTGSYRRLPTIIKQWIVPPDPLTDEEVANTLAEVEHAMRYRLRMIDVIPLEMSKYRISDGRSFFTAPHLFEASLCVRGAKKDDGWFFVDVEFLFTIGGDVTSMQDFPRKPVGPVKRHIADEADARLAFYLPVPENLNPPPGVEIPSPRKLPEGVIDAPLVRVFNFLQMMSMSYQLEILWFQAERLRSLGWADYLKVEMTNHRRTLTLSYWIRKPPPSNQRVNIPRLGGTLTISIVKSETSSSPVSKAHPPHRSAKAQVLAELQERSKLGERKRPSDTVEHLRFEVKWEPQRVALGMSIPFEAVTLPEGELRVDPDNLDVESLLRKVLFRHSVAILSTYQQQLQHATHTIAFAYPTAVKLISDDVSTHLRVHLCADEVVVVSIDMRTGRLGIRDTGDLAASGRAPRFQTITEYLNINPPLLADFLLRLRLNTITDLAEQKAEYLGLQCYRQRNIPQEDLQRFGPTAKGYLFIQLSMFSANYLVLVITDLEFRYALIEVKRQEGKVIDTLGIEDLGWIDVRRMRSGRTQMELNQAPLSRKRKAEDANDEEIIPEPGSPASFKLESQVLRELYAYCCARVAYTKVEHQLKSHSIPSSYVKPAAAGGLPPGLGRLQSSLINAIPALCVKSSDLLAGAEGVEAAMPNIRIIPLHWWADQRMEVVTCVKLKYVQQPLGKRAGNSSVIRPSKRIIYDANEAVVSFLSEDVDKCVNEFLEEWAKVSKMVVIAREVAQMASEKNWGDVRLLSFDLQTVEFAYAPDYSVSITCGNHLFLDGPYELYFSRPRVGNEQSRYNPHTEVEPFMRNILRHGSLGPSLHRLVSLLRETLPIVLVLQEIQDKAEQSNDNVDTFAKSAEWFRVLYGDFKHALDFRLMKGSRVLVLDASHSLFPAAEDAKSKDSKPINGLLVLHPIPDFSQLVSETLKDLASQKTIGTVHPVDTGLICDGSAVTLIGKALYERVLQKLKQVLVGESSSSS</sequence>
<gene>
    <name evidence="12" type="ORF">GFSPODELE1_LOCUS6559</name>
</gene>
<keyword evidence="13" id="KW-1185">Reference proteome</keyword>
<evidence type="ECO:0000256" key="2">
    <source>
        <dbReference type="ARBA" id="ARBA00007813"/>
    </source>
</evidence>
<evidence type="ECO:0000259" key="11">
    <source>
        <dbReference type="Pfam" id="PF08638"/>
    </source>
</evidence>
<keyword evidence="7 9" id="KW-0539">Nucleus</keyword>
<dbReference type="InterPro" id="IPR055122">
    <property type="entry name" value="Med14_N"/>
</dbReference>
<evidence type="ECO:0000256" key="1">
    <source>
        <dbReference type="ARBA" id="ARBA00004123"/>
    </source>
</evidence>
<dbReference type="PANTHER" id="PTHR12809:SF2">
    <property type="entry name" value="MEDIATOR OF RNA POLYMERASE II TRANSCRIPTION SUBUNIT 14"/>
    <property type="match status" value="1"/>
</dbReference>
<comment type="similarity">
    <text evidence="2 9">Belongs to the Mediator complex subunit 14 family.</text>
</comment>
<evidence type="ECO:0000256" key="7">
    <source>
        <dbReference type="ARBA" id="ARBA00023242"/>
    </source>
</evidence>
<evidence type="ECO:0000256" key="3">
    <source>
        <dbReference type="ARBA" id="ARBA00019619"/>
    </source>
</evidence>
<evidence type="ECO:0000313" key="13">
    <source>
        <dbReference type="Proteomes" id="UP001497453"/>
    </source>
</evidence>
<comment type="function">
    <text evidence="9">Component of the Mediator complex, a coactivator involved in the regulated transcription of nearly all RNA polymerase II-dependent genes. Mediator functions as a bridge to convey information from gene-specific regulatory proteins to the basal RNA polymerase II transcription machinery. Mediator is recruited to promoters by direct interactions with regulatory proteins and serves as a scaffold for the assembly of a functional preinitiation complex with RNA polymerase II and the general transcription factors.</text>
</comment>
<dbReference type="EMBL" id="OZ037947">
    <property type="protein sequence ID" value="CAL1707829.1"/>
    <property type="molecule type" value="Genomic_DNA"/>
</dbReference>
<evidence type="ECO:0000256" key="8">
    <source>
        <dbReference type="ARBA" id="ARBA00032007"/>
    </source>
</evidence>